<keyword evidence="3" id="KW-1185">Reference proteome</keyword>
<comment type="caution">
    <text evidence="2">The sequence shown here is derived from an EMBL/GenBank/DDBJ whole genome shotgun (WGS) entry which is preliminary data.</text>
</comment>
<dbReference type="AlphaFoldDB" id="A0A8J2KNI7"/>
<dbReference type="Proteomes" id="UP000708208">
    <property type="component" value="Unassembled WGS sequence"/>
</dbReference>
<gene>
    <name evidence="2" type="ORF">AFUS01_LOCUS30611</name>
</gene>
<proteinExistence type="predicted"/>
<sequence>MFRERQNSALAGATRGVIPWLGQSVSQIVRSTPVSHSYPESIANFYSPLESPIASDGEHENSETESMEKKLSKTRGDTPEAKMWLQQGPVIAEELLIRLQENGWVLEKSSEVGDNVFFKKTHHHKIYMIS</sequence>
<protein>
    <submittedName>
        <fullName evidence="2">Uncharacterized protein</fullName>
    </submittedName>
</protein>
<feature type="non-terminal residue" evidence="2">
    <location>
        <position position="1"/>
    </location>
</feature>
<feature type="region of interest" description="Disordered" evidence="1">
    <location>
        <begin position="49"/>
        <end position="79"/>
    </location>
</feature>
<dbReference type="OrthoDB" id="74575at2759"/>
<evidence type="ECO:0000313" key="2">
    <source>
        <dbReference type="EMBL" id="CAG7820208.1"/>
    </source>
</evidence>
<name>A0A8J2KNI7_9HEXA</name>
<evidence type="ECO:0000256" key="1">
    <source>
        <dbReference type="SAM" id="MobiDB-lite"/>
    </source>
</evidence>
<feature type="compositionally biased region" description="Basic and acidic residues" evidence="1">
    <location>
        <begin position="56"/>
        <end position="79"/>
    </location>
</feature>
<organism evidence="2 3">
    <name type="scientific">Allacma fusca</name>
    <dbReference type="NCBI Taxonomy" id="39272"/>
    <lineage>
        <taxon>Eukaryota</taxon>
        <taxon>Metazoa</taxon>
        <taxon>Ecdysozoa</taxon>
        <taxon>Arthropoda</taxon>
        <taxon>Hexapoda</taxon>
        <taxon>Collembola</taxon>
        <taxon>Symphypleona</taxon>
        <taxon>Sminthuridae</taxon>
        <taxon>Allacma</taxon>
    </lineage>
</organism>
<accession>A0A8J2KNI7</accession>
<evidence type="ECO:0000313" key="3">
    <source>
        <dbReference type="Proteomes" id="UP000708208"/>
    </source>
</evidence>
<dbReference type="EMBL" id="CAJVCH010472646">
    <property type="protein sequence ID" value="CAG7820208.1"/>
    <property type="molecule type" value="Genomic_DNA"/>
</dbReference>
<reference evidence="2" key="1">
    <citation type="submission" date="2021-06" db="EMBL/GenBank/DDBJ databases">
        <authorList>
            <person name="Hodson N. C."/>
            <person name="Mongue J. A."/>
            <person name="Jaron S. K."/>
        </authorList>
    </citation>
    <scope>NUCLEOTIDE SEQUENCE</scope>
</reference>